<accession>A0A3G8YB72</accession>
<keyword evidence="1" id="KW-0472">Membrane</keyword>
<proteinExistence type="predicted"/>
<evidence type="ECO:0000313" key="2">
    <source>
        <dbReference type="EMBL" id="AZI42180.1"/>
    </source>
</evidence>
<evidence type="ECO:0000313" key="3">
    <source>
        <dbReference type="Proteomes" id="UP000276417"/>
    </source>
</evidence>
<sequence length="145" mass="15710">MTKTQQVTPLPSRERRVQRTLRKLSVYVLTILGIAALAWLIRSRTTGDGTDALTGFLTALPTVLPFGIFILLRRAYRQMDEFGQRLQERACAAAFVATVLATSAVFAASSSIGVIIPLWTVLVFAVLAYGTAVIRGNLAARGADE</sequence>
<name>A0A3G8YB72_9DEIO</name>
<keyword evidence="1" id="KW-0812">Transmembrane</keyword>
<evidence type="ECO:0000256" key="1">
    <source>
        <dbReference type="SAM" id="Phobius"/>
    </source>
</evidence>
<keyword evidence="1" id="KW-1133">Transmembrane helix</keyword>
<feature type="transmembrane region" description="Helical" evidence="1">
    <location>
        <begin position="53"/>
        <end position="72"/>
    </location>
</feature>
<gene>
    <name evidence="2" type="ORF">EHF33_04980</name>
</gene>
<dbReference type="EMBL" id="CP034183">
    <property type="protein sequence ID" value="AZI42180.1"/>
    <property type="molecule type" value="Genomic_DNA"/>
</dbReference>
<keyword evidence="3" id="KW-1185">Reference proteome</keyword>
<feature type="transmembrane region" description="Helical" evidence="1">
    <location>
        <begin position="92"/>
        <end position="108"/>
    </location>
</feature>
<feature type="transmembrane region" description="Helical" evidence="1">
    <location>
        <begin position="21"/>
        <end position="41"/>
    </location>
</feature>
<organism evidence="2 3">
    <name type="scientific">Deinococcus psychrotolerans</name>
    <dbReference type="NCBI Taxonomy" id="2489213"/>
    <lineage>
        <taxon>Bacteria</taxon>
        <taxon>Thermotogati</taxon>
        <taxon>Deinococcota</taxon>
        <taxon>Deinococci</taxon>
        <taxon>Deinococcales</taxon>
        <taxon>Deinococcaceae</taxon>
        <taxon>Deinococcus</taxon>
    </lineage>
</organism>
<dbReference type="RefSeq" id="WP_124868428.1">
    <property type="nucleotide sequence ID" value="NZ_CP034183.1"/>
</dbReference>
<dbReference type="Proteomes" id="UP000276417">
    <property type="component" value="Chromosome 1"/>
</dbReference>
<dbReference type="AlphaFoldDB" id="A0A3G8YB72"/>
<feature type="transmembrane region" description="Helical" evidence="1">
    <location>
        <begin position="114"/>
        <end position="134"/>
    </location>
</feature>
<dbReference type="KEGG" id="dph:EHF33_04980"/>
<dbReference type="OrthoDB" id="68768at2"/>
<protein>
    <submittedName>
        <fullName evidence="2">Uncharacterized protein</fullName>
    </submittedName>
</protein>
<reference evidence="2 3" key="1">
    <citation type="submission" date="2018-11" db="EMBL/GenBank/DDBJ databases">
        <title>Deinococcus shelandsis sp. nov., isolated from South Shetland Islands soil of Antarctica.</title>
        <authorList>
            <person name="Tian J."/>
        </authorList>
    </citation>
    <scope>NUCLEOTIDE SEQUENCE [LARGE SCALE GENOMIC DNA]</scope>
    <source>
        <strain evidence="2 3">S14-83T</strain>
    </source>
</reference>